<gene>
    <name evidence="3" type="ORF">NQT62_02920</name>
</gene>
<evidence type="ECO:0000256" key="2">
    <source>
        <dbReference type="ARBA" id="ARBA00022679"/>
    </source>
</evidence>
<evidence type="ECO:0000256" key="1">
    <source>
        <dbReference type="ARBA" id="ARBA00022603"/>
    </source>
</evidence>
<dbReference type="GO" id="GO:0032259">
    <property type="term" value="P:methylation"/>
    <property type="evidence" value="ECO:0007669"/>
    <property type="project" value="UniProtKB-KW"/>
</dbReference>
<dbReference type="Gene3D" id="3.40.50.12710">
    <property type="match status" value="1"/>
</dbReference>
<proteinExistence type="predicted"/>
<keyword evidence="2 3" id="KW-0808">Transferase</keyword>
<dbReference type="PANTHER" id="PTHR12049:SF7">
    <property type="entry name" value="PROTEIN ARGININE METHYLTRANSFERASE NDUFAF7, MITOCHONDRIAL"/>
    <property type="match status" value="1"/>
</dbReference>
<keyword evidence="1 3" id="KW-0489">Methyltransferase</keyword>
<evidence type="ECO:0000313" key="4">
    <source>
        <dbReference type="Proteomes" id="UP001204142"/>
    </source>
</evidence>
<sequence>MQQALYHPLHGYYARGQQVFGAAGDFVTSPELTALFGETLARGLMPLLERCPPRIIEFGAGRGKLALDIVSMADDRLREYWIVEVSGGLKSVQQSTLAALPTHLRQKVRWLDQLPDRLEGIVLGNEVLDATPVRRFRWQPTGVEEAYVQTVGDHLEWRWLAADERLRIHVTGLHALYGPWPAGYTSEWAEQSDALVRTLTDSLHGVVVQIDYGYHEALYYAPHRSDGTLRATQRHVAHSDLLANPGDQDLTAHVNFSAAWRALEDAGGTLEGYVTQAGLLMGLGILELAQQQPDLTDPVRGGHLRQGLNLLLSEADMGEQFKALVWSKGVELDESLLQQALLQYDRSGQL</sequence>
<dbReference type="SUPFAM" id="SSF53335">
    <property type="entry name" value="S-adenosyl-L-methionine-dependent methyltransferases"/>
    <property type="match status" value="1"/>
</dbReference>
<accession>A0ABT1WG51</accession>
<comment type="caution">
    <text evidence="3">The sequence shown here is derived from an EMBL/GenBank/DDBJ whole genome shotgun (WGS) entry which is preliminary data.</text>
</comment>
<dbReference type="InterPro" id="IPR003788">
    <property type="entry name" value="NDUFAF7"/>
</dbReference>
<dbReference type="EMBL" id="JANIGO010000001">
    <property type="protein sequence ID" value="MCQ8895389.1"/>
    <property type="molecule type" value="Genomic_DNA"/>
</dbReference>
<dbReference type="Pfam" id="PF02636">
    <property type="entry name" value="Methyltransf_28"/>
    <property type="match status" value="1"/>
</dbReference>
<dbReference type="InterPro" id="IPR038375">
    <property type="entry name" value="NDUFAF7_sf"/>
</dbReference>
<name>A0ABT1WG51_9BURK</name>
<reference evidence="3 4" key="1">
    <citation type="submission" date="2022-07" db="EMBL/GenBank/DDBJ databases">
        <authorList>
            <person name="Xamxidin M."/>
            <person name="Wu M."/>
        </authorList>
    </citation>
    <scope>NUCLEOTIDE SEQUENCE [LARGE SCALE GENOMIC DNA]</scope>
    <source>
        <strain evidence="3 4">NBRC 111650</strain>
    </source>
</reference>
<dbReference type="InterPro" id="IPR029063">
    <property type="entry name" value="SAM-dependent_MTases_sf"/>
</dbReference>
<keyword evidence="4" id="KW-1185">Reference proteome</keyword>
<dbReference type="GO" id="GO:0008168">
    <property type="term" value="F:methyltransferase activity"/>
    <property type="evidence" value="ECO:0007669"/>
    <property type="project" value="UniProtKB-KW"/>
</dbReference>
<dbReference type="Proteomes" id="UP001204142">
    <property type="component" value="Unassembled WGS sequence"/>
</dbReference>
<dbReference type="EC" id="2.1.1.-" evidence="3"/>
<protein>
    <submittedName>
        <fullName evidence="3">SAM-dependent methyltransferase</fullName>
        <ecNumber evidence="3">2.1.1.-</ecNumber>
    </submittedName>
</protein>
<dbReference type="RefSeq" id="WP_256763069.1">
    <property type="nucleotide sequence ID" value="NZ_JANIGO010000001.1"/>
</dbReference>
<evidence type="ECO:0000313" key="3">
    <source>
        <dbReference type="EMBL" id="MCQ8895389.1"/>
    </source>
</evidence>
<dbReference type="PANTHER" id="PTHR12049">
    <property type="entry name" value="PROTEIN ARGININE METHYLTRANSFERASE NDUFAF7, MITOCHONDRIAL"/>
    <property type="match status" value="1"/>
</dbReference>
<organism evidence="3 4">
    <name type="scientific">Limnobacter humi</name>
    <dbReference type="NCBI Taxonomy" id="1778671"/>
    <lineage>
        <taxon>Bacteria</taxon>
        <taxon>Pseudomonadati</taxon>
        <taxon>Pseudomonadota</taxon>
        <taxon>Betaproteobacteria</taxon>
        <taxon>Burkholderiales</taxon>
        <taxon>Burkholderiaceae</taxon>
        <taxon>Limnobacter</taxon>
    </lineage>
</organism>